<evidence type="ECO:0000313" key="3">
    <source>
        <dbReference type="Proteomes" id="UP000077266"/>
    </source>
</evidence>
<dbReference type="EMBL" id="KV426364">
    <property type="protein sequence ID" value="KZV81837.1"/>
    <property type="molecule type" value="Genomic_DNA"/>
</dbReference>
<evidence type="ECO:0000313" key="2">
    <source>
        <dbReference type="EMBL" id="KZV81837.1"/>
    </source>
</evidence>
<sequence>MAAFEPVYTRHLQALHQVENRAPRRLDDIRKEIWTTAIANTSIGSAIQVVDDEDGKPSLVLKHQRLPFDWAYQIGSRVWALRNVLLIGVQRPSTGLSSRSALSGVPHTKRPTRTAAPQGSLYRIGLVSLQRAWSVPPEVSIMLQSPGPSRQPPSAVQTSVPRAVDPSSPCPALANAHGESSRTQGPPRAAQYVSTLPRAVARAVPFVFVN</sequence>
<feature type="compositionally biased region" description="Polar residues" evidence="1">
    <location>
        <begin position="143"/>
        <end position="160"/>
    </location>
</feature>
<gene>
    <name evidence="2" type="ORF">EXIGLDRAFT_779282</name>
</gene>
<reference evidence="2 3" key="1">
    <citation type="journal article" date="2016" name="Mol. Biol. Evol.">
        <title>Comparative Genomics of Early-Diverging Mushroom-Forming Fungi Provides Insights into the Origins of Lignocellulose Decay Capabilities.</title>
        <authorList>
            <person name="Nagy L.G."/>
            <person name="Riley R."/>
            <person name="Tritt A."/>
            <person name="Adam C."/>
            <person name="Daum C."/>
            <person name="Floudas D."/>
            <person name="Sun H."/>
            <person name="Yadav J.S."/>
            <person name="Pangilinan J."/>
            <person name="Larsson K.H."/>
            <person name="Matsuura K."/>
            <person name="Barry K."/>
            <person name="Labutti K."/>
            <person name="Kuo R."/>
            <person name="Ohm R.A."/>
            <person name="Bhattacharya S.S."/>
            <person name="Shirouzu T."/>
            <person name="Yoshinaga Y."/>
            <person name="Martin F.M."/>
            <person name="Grigoriev I.V."/>
            <person name="Hibbett D.S."/>
        </authorList>
    </citation>
    <scope>NUCLEOTIDE SEQUENCE [LARGE SCALE GENOMIC DNA]</scope>
    <source>
        <strain evidence="2 3">HHB12029</strain>
    </source>
</reference>
<dbReference type="Proteomes" id="UP000077266">
    <property type="component" value="Unassembled WGS sequence"/>
</dbReference>
<proteinExistence type="predicted"/>
<evidence type="ECO:0000256" key="1">
    <source>
        <dbReference type="SAM" id="MobiDB-lite"/>
    </source>
</evidence>
<accession>A0A165C550</accession>
<protein>
    <submittedName>
        <fullName evidence="2">Uncharacterized protein</fullName>
    </submittedName>
</protein>
<dbReference type="AlphaFoldDB" id="A0A165C550"/>
<keyword evidence="3" id="KW-1185">Reference proteome</keyword>
<dbReference type="InParanoid" id="A0A165C550"/>
<feature type="region of interest" description="Disordered" evidence="1">
    <location>
        <begin position="143"/>
        <end position="188"/>
    </location>
</feature>
<organism evidence="2 3">
    <name type="scientific">Exidia glandulosa HHB12029</name>
    <dbReference type="NCBI Taxonomy" id="1314781"/>
    <lineage>
        <taxon>Eukaryota</taxon>
        <taxon>Fungi</taxon>
        <taxon>Dikarya</taxon>
        <taxon>Basidiomycota</taxon>
        <taxon>Agaricomycotina</taxon>
        <taxon>Agaricomycetes</taxon>
        <taxon>Auriculariales</taxon>
        <taxon>Exidiaceae</taxon>
        <taxon>Exidia</taxon>
    </lineage>
</organism>
<name>A0A165C550_EXIGL</name>